<keyword evidence="3" id="KW-1185">Reference proteome</keyword>
<protein>
    <submittedName>
        <fullName evidence="2">S-layer protein domain-containing protein</fullName>
    </submittedName>
</protein>
<feature type="domain" description="S-layer family duplication" evidence="1">
    <location>
        <begin position="310"/>
        <end position="563"/>
    </location>
</feature>
<dbReference type="Gene3D" id="2.60.98.40">
    <property type="match status" value="2"/>
</dbReference>
<comment type="caution">
    <text evidence="2">The sequence shown here is derived from an EMBL/GenBank/DDBJ whole genome shotgun (WGS) entry which is preliminary data.</text>
</comment>
<sequence>MRFPPILIAILISISPAYSIDDLMIRGDVTEFANGSTLIWTPQNFAGFYYDIDKGLGSEALMLKTKERSIPIGDAFYATSAQETRFEHGEWGLYRVLSFLGKIYFAGYSEDCKISPSWSSLGEDGVLSRVLIDSDSRQTISGDQDLLLEEGYKLRFSDSEEGVKVALYKGSAILNTATINPPETYVYTVPVGDRNITLIAIHVTGSVKLKPSSYYTIKGMFQISENLIDIEPGSKYGMMKVSSISGDGISMTNIQEIDLSANSDVDLTDGIRLKTADSSDLTNRLYIYRNITDPGTYKVRGPVGEVGPEMYVVNPQNFAGFYYNIDDNLGAETLTMTIIDNALEMDTGVIYETVAQKKAIEFEDWGDYWTMGFLGVNYFAGYVSDRDRAWSSHLSTASDDANLLANEGLSKVLIDSAEPLRIKDGGVIALEEGLAAKFFVDNECETVFLELYKDDNLVRRDYFRTPDTYVYTMDVGDSRNVAVLAIHIAGLDCTQDRTCVIDGVWQISVHPISVEVDTEYDKMTLLVVDPYSMRILMNNDDTKIILNKNKDQLLVDDIRIKTANQEEISAENPLRFYVYREATIES</sequence>
<feature type="domain" description="S-layer family duplication" evidence="1">
    <location>
        <begin position="34"/>
        <end position="277"/>
    </location>
</feature>
<name>A0ABT5X4Q4_9EURY</name>
<dbReference type="EMBL" id="JARFPK010000002">
    <property type="protein sequence ID" value="MDF0589672.1"/>
    <property type="molecule type" value="Genomic_DNA"/>
</dbReference>
<dbReference type="NCBIfam" id="TIGR01567">
    <property type="entry name" value="S_layer_rel_Mac"/>
    <property type="match status" value="1"/>
</dbReference>
<proteinExistence type="predicted"/>
<organism evidence="2 3">
    <name type="scientific">Candidatus Methanocrinis natronophilus</name>
    <dbReference type="NCBI Taxonomy" id="3033396"/>
    <lineage>
        <taxon>Archaea</taxon>
        <taxon>Methanobacteriati</taxon>
        <taxon>Methanobacteriota</taxon>
        <taxon>Stenosarchaea group</taxon>
        <taxon>Methanomicrobia</taxon>
        <taxon>Methanotrichales</taxon>
        <taxon>Methanotrichaceae</taxon>
        <taxon>Methanocrinis</taxon>
    </lineage>
</organism>
<dbReference type="Proteomes" id="UP001220010">
    <property type="component" value="Unassembled WGS sequence"/>
</dbReference>
<dbReference type="Pfam" id="PF07752">
    <property type="entry name" value="S-layer"/>
    <property type="match status" value="2"/>
</dbReference>
<evidence type="ECO:0000313" key="2">
    <source>
        <dbReference type="EMBL" id="MDF0589672.1"/>
    </source>
</evidence>
<dbReference type="InterPro" id="IPR006457">
    <property type="entry name" value="S_layer-rel_Mac"/>
</dbReference>
<dbReference type="RefSeq" id="WP_316965434.1">
    <property type="nucleotide sequence ID" value="NZ_JARFPK010000002.1"/>
</dbReference>
<gene>
    <name evidence="2" type="ORF">P0O15_00570</name>
</gene>
<reference evidence="2 3" key="1">
    <citation type="submission" date="2023-03" db="EMBL/GenBank/DDBJ databases">
        <title>WGS of Methanotrichaceae archaeon Mx.</title>
        <authorList>
            <person name="Sorokin D.Y."/>
            <person name="Merkel A.Y."/>
        </authorList>
    </citation>
    <scope>NUCLEOTIDE SEQUENCE [LARGE SCALE GENOMIC DNA]</scope>
    <source>
        <strain evidence="2 3">Mx</strain>
    </source>
</reference>
<evidence type="ECO:0000313" key="3">
    <source>
        <dbReference type="Proteomes" id="UP001220010"/>
    </source>
</evidence>
<accession>A0ABT5X4Q4</accession>
<dbReference type="Gene3D" id="2.60.40.4190">
    <property type="match status" value="2"/>
</dbReference>
<evidence type="ECO:0000259" key="1">
    <source>
        <dbReference type="Pfam" id="PF07752"/>
    </source>
</evidence>